<name>Q22Y91_TETTS</name>
<dbReference type="PANTHER" id="PTHR16517:SF7">
    <property type="entry name" value="PROTEIN KING TUBBY"/>
    <property type="match status" value="1"/>
</dbReference>
<feature type="region of interest" description="Disordered" evidence="2">
    <location>
        <begin position="1"/>
        <end position="111"/>
    </location>
</feature>
<feature type="domain" description="Tubby C-terminal" evidence="3">
    <location>
        <begin position="365"/>
        <end position="602"/>
    </location>
</feature>
<proteinExistence type="inferred from homology"/>
<keyword evidence="5" id="KW-1185">Reference proteome</keyword>
<dbReference type="HOGENOM" id="CLU_449413_0_0_1"/>
<dbReference type="InParanoid" id="Q22Y91"/>
<gene>
    <name evidence="4" type="ORF">TTHERM_00354800</name>
</gene>
<dbReference type="AlphaFoldDB" id="Q22Y91"/>
<dbReference type="Pfam" id="PF01167">
    <property type="entry name" value="Tub"/>
    <property type="match status" value="1"/>
</dbReference>
<dbReference type="GeneID" id="7845880"/>
<accession>Q22Y91</accession>
<evidence type="ECO:0000313" key="4">
    <source>
        <dbReference type="EMBL" id="EAR90133.1"/>
    </source>
</evidence>
<feature type="compositionally biased region" description="Low complexity" evidence="2">
    <location>
        <begin position="64"/>
        <end position="81"/>
    </location>
</feature>
<dbReference type="InterPro" id="IPR025659">
    <property type="entry name" value="Tubby-like_C"/>
</dbReference>
<dbReference type="PRINTS" id="PR01573">
    <property type="entry name" value="SUPERTUBBY"/>
</dbReference>
<dbReference type="EMBL" id="GG662749">
    <property type="protein sequence ID" value="EAR90133.1"/>
    <property type="molecule type" value="Genomic_DNA"/>
</dbReference>
<sequence length="608" mass="68057">MFGGDDDFGDKPSNNSKQQYGRNQQYGRGNQNSTINNSSNVQASNKQPGILKFNDDSDSDDDNNNLILGNKPNLNNNSSSNQTGFSTKTTFSNAGYSNAEDRPQTSSKQSVIDRQRDILLNKQQAAFTGTSSMTFNKKPGAGFTYGQNTDGIDFDKLQTIVNNSSVNNNQYVPGEFNAKGSGLAPVSKMNNIVKFNEKDNEIKNNNIINIDDSDEDERENIIDKLNKKGESQPLQQNTEQSSNVQNSSTKPAESQKEEGAGNNAARAQADQLLKNLYGDSSEDSEKEDEEAAHKKKLEEQKNNKSEVIGDEDDEANQAQQAVGIVNHPVTQQQNEQIQQNIAQNKSPTSVYIAENIEIFDMKQFLTRPIPKGMIIQTQIRRDKSGFARFYPKYHVHLSSGMRYLLTGKKRSNNKTSNYLMSMSKTELSRKSPHFLGKVRSNFLGTEFHIYDTGENPKKCKNLENARKELAGVIYESNLLGARGPRKMKVLIPDLQPNGDPITIRPTSNKEGIFPMFKTGRRDGLLLFQNKPPKWNDSVQAFVLNFNGRVDRPSVKNFQLIDDQNDEMILLQFGRVGDDAFNMDVMHPLSLVQAFGICLSSFDYKIACE</sequence>
<dbReference type="Proteomes" id="UP000009168">
    <property type="component" value="Unassembled WGS sequence"/>
</dbReference>
<reference evidence="5" key="1">
    <citation type="journal article" date="2006" name="PLoS Biol.">
        <title>Macronuclear genome sequence of the ciliate Tetrahymena thermophila, a model eukaryote.</title>
        <authorList>
            <person name="Eisen J.A."/>
            <person name="Coyne R.S."/>
            <person name="Wu M."/>
            <person name="Wu D."/>
            <person name="Thiagarajan M."/>
            <person name="Wortman J.R."/>
            <person name="Badger J.H."/>
            <person name="Ren Q."/>
            <person name="Amedeo P."/>
            <person name="Jones K.M."/>
            <person name="Tallon L.J."/>
            <person name="Delcher A.L."/>
            <person name="Salzberg S.L."/>
            <person name="Silva J.C."/>
            <person name="Haas B.J."/>
            <person name="Majoros W.H."/>
            <person name="Farzad M."/>
            <person name="Carlton J.M."/>
            <person name="Smith R.K. Jr."/>
            <person name="Garg J."/>
            <person name="Pearlman R.E."/>
            <person name="Karrer K.M."/>
            <person name="Sun L."/>
            <person name="Manning G."/>
            <person name="Elde N.C."/>
            <person name="Turkewitz A.P."/>
            <person name="Asai D.J."/>
            <person name="Wilkes D.E."/>
            <person name="Wang Y."/>
            <person name="Cai H."/>
            <person name="Collins K."/>
            <person name="Stewart B.A."/>
            <person name="Lee S.R."/>
            <person name="Wilamowska K."/>
            <person name="Weinberg Z."/>
            <person name="Ruzzo W.L."/>
            <person name="Wloga D."/>
            <person name="Gaertig J."/>
            <person name="Frankel J."/>
            <person name="Tsao C.-C."/>
            <person name="Gorovsky M.A."/>
            <person name="Keeling P.J."/>
            <person name="Waller R.F."/>
            <person name="Patron N.J."/>
            <person name="Cherry J.M."/>
            <person name="Stover N.A."/>
            <person name="Krieger C.J."/>
            <person name="del Toro C."/>
            <person name="Ryder H.F."/>
            <person name="Williamson S.C."/>
            <person name="Barbeau R.A."/>
            <person name="Hamilton E.P."/>
            <person name="Orias E."/>
        </authorList>
    </citation>
    <scope>NUCLEOTIDE SEQUENCE [LARGE SCALE GENOMIC DNA]</scope>
    <source>
        <strain evidence="5">SB210</strain>
    </source>
</reference>
<protein>
    <submittedName>
        <fullName evidence="4">Tub family protein</fullName>
    </submittedName>
</protein>
<feature type="region of interest" description="Disordered" evidence="2">
    <location>
        <begin position="278"/>
        <end position="307"/>
    </location>
</feature>
<feature type="compositionally biased region" description="Acidic residues" evidence="2">
    <location>
        <begin position="280"/>
        <end position="290"/>
    </location>
</feature>
<evidence type="ECO:0000256" key="1">
    <source>
        <dbReference type="ARBA" id="ARBA00007129"/>
    </source>
</evidence>
<dbReference type="STRING" id="312017.Q22Y91"/>
<feature type="compositionally biased region" description="Low complexity" evidence="2">
    <location>
        <begin position="18"/>
        <end position="32"/>
    </location>
</feature>
<dbReference type="eggNOG" id="KOG2502">
    <property type="taxonomic scope" value="Eukaryota"/>
</dbReference>
<evidence type="ECO:0000313" key="5">
    <source>
        <dbReference type="Proteomes" id="UP000009168"/>
    </source>
</evidence>
<dbReference type="OrthoDB" id="8775810at2759"/>
<dbReference type="InterPro" id="IPR000007">
    <property type="entry name" value="Tubby_C"/>
</dbReference>
<dbReference type="PANTHER" id="PTHR16517">
    <property type="entry name" value="TUBBY-RELATED"/>
    <property type="match status" value="1"/>
</dbReference>
<organism evidence="4 5">
    <name type="scientific">Tetrahymena thermophila (strain SB210)</name>
    <dbReference type="NCBI Taxonomy" id="312017"/>
    <lineage>
        <taxon>Eukaryota</taxon>
        <taxon>Sar</taxon>
        <taxon>Alveolata</taxon>
        <taxon>Ciliophora</taxon>
        <taxon>Intramacronucleata</taxon>
        <taxon>Oligohymenophorea</taxon>
        <taxon>Hymenostomatida</taxon>
        <taxon>Tetrahymenina</taxon>
        <taxon>Tetrahymenidae</taxon>
        <taxon>Tetrahymena</taxon>
    </lineage>
</organism>
<feature type="compositionally biased region" description="Polar residues" evidence="2">
    <location>
        <begin position="33"/>
        <end position="47"/>
    </location>
</feature>
<dbReference type="RefSeq" id="XP_001010378.1">
    <property type="nucleotide sequence ID" value="XM_001010378.3"/>
</dbReference>
<comment type="similarity">
    <text evidence="1">Belongs to the TUB family.</text>
</comment>
<dbReference type="SUPFAM" id="SSF54518">
    <property type="entry name" value="Tubby C-terminal domain-like"/>
    <property type="match status" value="1"/>
</dbReference>
<evidence type="ECO:0000256" key="2">
    <source>
        <dbReference type="SAM" id="MobiDB-lite"/>
    </source>
</evidence>
<feature type="compositionally biased region" description="Polar residues" evidence="2">
    <location>
        <begin position="232"/>
        <end position="252"/>
    </location>
</feature>
<feature type="compositionally biased region" description="Polar residues" evidence="2">
    <location>
        <begin position="82"/>
        <end position="96"/>
    </location>
</feature>
<dbReference type="OMA" id="HNNEGIQ"/>
<dbReference type="KEGG" id="tet:TTHERM_00354800"/>
<dbReference type="Gene3D" id="3.20.90.10">
    <property type="entry name" value="Tubby Protein, Chain A"/>
    <property type="match status" value="1"/>
</dbReference>
<evidence type="ECO:0000259" key="3">
    <source>
        <dbReference type="Pfam" id="PF01167"/>
    </source>
</evidence>
<feature type="region of interest" description="Disordered" evidence="2">
    <location>
        <begin position="227"/>
        <end position="265"/>
    </location>
</feature>